<dbReference type="InterPro" id="IPR015797">
    <property type="entry name" value="NUDIX_hydrolase-like_dom_sf"/>
</dbReference>
<dbReference type="Pfam" id="PF00293">
    <property type="entry name" value="NUDIX"/>
    <property type="match status" value="1"/>
</dbReference>
<proteinExistence type="inferred from homology"/>
<evidence type="ECO:0000256" key="2">
    <source>
        <dbReference type="ARBA" id="ARBA00001946"/>
    </source>
</evidence>
<evidence type="ECO:0000256" key="7">
    <source>
        <dbReference type="ARBA" id="ARBA00032272"/>
    </source>
</evidence>
<sequence length="186" mass="20697">MATDPMHEKTLASRRIFEGRALTIDILDIEMPDGRKTTREVLRHRGAVCILGQLPDGRFVLVRQYRKAVEQTLLECVAGCMEPGESPEESARRETREESGHEVTALTPLGKSLPAPGYCDEVHWHFFARLKGEPDGQRLDTDENLKPVALTAEAIDAAIDDGTLIDGKSVILWHLYRRAQAAGKLP</sequence>
<evidence type="ECO:0000256" key="5">
    <source>
        <dbReference type="ARBA" id="ARBA00022801"/>
    </source>
</evidence>
<evidence type="ECO:0000256" key="6">
    <source>
        <dbReference type="ARBA" id="ARBA00032162"/>
    </source>
</evidence>
<dbReference type="AlphaFoldDB" id="A0A9D1T1Z6"/>
<evidence type="ECO:0000313" key="11">
    <source>
        <dbReference type="Proteomes" id="UP000886845"/>
    </source>
</evidence>
<comment type="cofactor">
    <cofactor evidence="2">
        <name>Mg(2+)</name>
        <dbReference type="ChEBI" id="CHEBI:18420"/>
    </cofactor>
</comment>
<comment type="catalytic activity">
    <reaction evidence="1">
        <text>GDP-alpha-D-mannose + H2O = alpha-D-mannose 1-phosphate + GMP + 2 H(+)</text>
        <dbReference type="Rhea" id="RHEA:27978"/>
        <dbReference type="ChEBI" id="CHEBI:15377"/>
        <dbReference type="ChEBI" id="CHEBI:15378"/>
        <dbReference type="ChEBI" id="CHEBI:57527"/>
        <dbReference type="ChEBI" id="CHEBI:58115"/>
        <dbReference type="ChEBI" id="CHEBI:58409"/>
    </reaction>
</comment>
<feature type="domain" description="Nudix hydrolase" evidence="9">
    <location>
        <begin position="42"/>
        <end position="172"/>
    </location>
</feature>
<dbReference type="SUPFAM" id="SSF55811">
    <property type="entry name" value="Nudix"/>
    <property type="match status" value="1"/>
</dbReference>
<evidence type="ECO:0000256" key="1">
    <source>
        <dbReference type="ARBA" id="ARBA00000847"/>
    </source>
</evidence>
<dbReference type="GO" id="GO:0019693">
    <property type="term" value="P:ribose phosphate metabolic process"/>
    <property type="evidence" value="ECO:0007669"/>
    <property type="project" value="TreeGrafter"/>
</dbReference>
<dbReference type="Gene3D" id="3.90.79.10">
    <property type="entry name" value="Nucleoside Triphosphate Pyrophosphohydrolase"/>
    <property type="match status" value="1"/>
</dbReference>
<dbReference type="PANTHER" id="PTHR11839:SF18">
    <property type="entry name" value="NUDIX HYDROLASE DOMAIN-CONTAINING PROTEIN"/>
    <property type="match status" value="1"/>
</dbReference>
<dbReference type="GO" id="GO:0005829">
    <property type="term" value="C:cytosol"/>
    <property type="evidence" value="ECO:0007669"/>
    <property type="project" value="TreeGrafter"/>
</dbReference>
<comment type="caution">
    <text evidence="10">The sequence shown here is derived from an EMBL/GenBank/DDBJ whole genome shotgun (WGS) entry which is preliminary data.</text>
</comment>
<dbReference type="GO" id="GO:0006753">
    <property type="term" value="P:nucleoside phosphate metabolic process"/>
    <property type="evidence" value="ECO:0007669"/>
    <property type="project" value="TreeGrafter"/>
</dbReference>
<reference evidence="10" key="1">
    <citation type="submission" date="2020-10" db="EMBL/GenBank/DDBJ databases">
        <authorList>
            <person name="Gilroy R."/>
        </authorList>
    </citation>
    <scope>NUCLEOTIDE SEQUENCE</scope>
    <source>
        <strain evidence="10">35461</strain>
    </source>
</reference>
<gene>
    <name evidence="10" type="ORF">IAC79_00940</name>
</gene>
<dbReference type="CDD" id="cd03424">
    <property type="entry name" value="NUDIX_ADPRase_Nudt5_UGPPase_Nudt14"/>
    <property type="match status" value="1"/>
</dbReference>
<evidence type="ECO:0000256" key="4">
    <source>
        <dbReference type="ARBA" id="ARBA00016377"/>
    </source>
</evidence>
<name>A0A9D1T1Z6_9BACT</name>
<dbReference type="GO" id="GO:0016787">
    <property type="term" value="F:hydrolase activity"/>
    <property type="evidence" value="ECO:0007669"/>
    <property type="project" value="UniProtKB-KW"/>
</dbReference>
<dbReference type="InterPro" id="IPR000086">
    <property type="entry name" value="NUDIX_hydrolase_dom"/>
</dbReference>
<feature type="region of interest" description="Disordered" evidence="8">
    <location>
        <begin position="82"/>
        <end position="103"/>
    </location>
</feature>
<feature type="compositionally biased region" description="Basic and acidic residues" evidence="8">
    <location>
        <begin position="89"/>
        <end position="101"/>
    </location>
</feature>
<evidence type="ECO:0000256" key="8">
    <source>
        <dbReference type="SAM" id="MobiDB-lite"/>
    </source>
</evidence>
<organism evidence="10 11">
    <name type="scientific">Candidatus Spyradenecus faecavium</name>
    <dbReference type="NCBI Taxonomy" id="2840947"/>
    <lineage>
        <taxon>Bacteria</taxon>
        <taxon>Pseudomonadati</taxon>
        <taxon>Lentisphaerota</taxon>
        <taxon>Lentisphaeria</taxon>
        <taxon>Lentisphaerales</taxon>
        <taxon>Lentisphaeraceae</taxon>
        <taxon>Lentisphaeraceae incertae sedis</taxon>
        <taxon>Candidatus Spyradenecus</taxon>
    </lineage>
</organism>
<accession>A0A9D1T1Z6</accession>
<keyword evidence="5 10" id="KW-0378">Hydrolase</keyword>
<protein>
    <recommendedName>
        <fullName evidence="4">GDP-mannose pyrophosphatase</fullName>
    </recommendedName>
    <alternativeName>
        <fullName evidence="6">GDP-mannose hydrolase</fullName>
    </alternativeName>
    <alternativeName>
        <fullName evidence="7">GDPMK</fullName>
    </alternativeName>
</protein>
<dbReference type="PROSITE" id="PS51462">
    <property type="entry name" value="NUDIX"/>
    <property type="match status" value="1"/>
</dbReference>
<reference evidence="10" key="2">
    <citation type="journal article" date="2021" name="PeerJ">
        <title>Extensive microbial diversity within the chicken gut microbiome revealed by metagenomics and culture.</title>
        <authorList>
            <person name="Gilroy R."/>
            <person name="Ravi A."/>
            <person name="Getino M."/>
            <person name="Pursley I."/>
            <person name="Horton D.L."/>
            <person name="Alikhan N.F."/>
            <person name="Baker D."/>
            <person name="Gharbi K."/>
            <person name="Hall N."/>
            <person name="Watson M."/>
            <person name="Adriaenssens E.M."/>
            <person name="Foster-Nyarko E."/>
            <person name="Jarju S."/>
            <person name="Secka A."/>
            <person name="Antonio M."/>
            <person name="Oren A."/>
            <person name="Chaudhuri R.R."/>
            <person name="La Ragione R."/>
            <person name="Hildebrand F."/>
            <person name="Pallen M.J."/>
        </authorList>
    </citation>
    <scope>NUCLEOTIDE SEQUENCE</scope>
    <source>
        <strain evidence="10">35461</strain>
    </source>
</reference>
<evidence type="ECO:0000259" key="9">
    <source>
        <dbReference type="PROSITE" id="PS51462"/>
    </source>
</evidence>
<dbReference type="Proteomes" id="UP000886845">
    <property type="component" value="Unassembled WGS sequence"/>
</dbReference>
<comment type="similarity">
    <text evidence="3">Belongs to the Nudix hydrolase family. NudK subfamily.</text>
</comment>
<dbReference type="PANTHER" id="PTHR11839">
    <property type="entry name" value="UDP/ADP-SUGAR PYROPHOSPHATASE"/>
    <property type="match status" value="1"/>
</dbReference>
<evidence type="ECO:0000313" key="10">
    <source>
        <dbReference type="EMBL" id="HIV08667.1"/>
    </source>
</evidence>
<evidence type="ECO:0000256" key="3">
    <source>
        <dbReference type="ARBA" id="ARBA00007275"/>
    </source>
</evidence>
<dbReference type="EMBL" id="DVOR01000032">
    <property type="protein sequence ID" value="HIV08667.1"/>
    <property type="molecule type" value="Genomic_DNA"/>
</dbReference>